<evidence type="ECO:0000313" key="2">
    <source>
        <dbReference type="Proteomes" id="UP000305539"/>
    </source>
</evidence>
<gene>
    <name evidence="1" type="ORF">FAZ69_15825</name>
</gene>
<reference evidence="1 2" key="1">
    <citation type="submission" date="2019-04" db="EMBL/GenBank/DDBJ databases">
        <title>Trinickia sp. 7GSK02, isolated from subtropical forest soil.</title>
        <authorList>
            <person name="Gao Z.-H."/>
            <person name="Qiu L.-H."/>
        </authorList>
    </citation>
    <scope>NUCLEOTIDE SEQUENCE [LARGE SCALE GENOMIC DNA]</scope>
    <source>
        <strain evidence="1 2">7GSK02</strain>
    </source>
</reference>
<dbReference type="RefSeq" id="WP_136896014.1">
    <property type="nucleotide sequence ID" value="NZ_SWJE01000008.1"/>
</dbReference>
<proteinExistence type="predicted"/>
<dbReference type="EMBL" id="SWJE01000008">
    <property type="protein sequence ID" value="TKC87750.1"/>
    <property type="molecule type" value="Genomic_DNA"/>
</dbReference>
<keyword evidence="2" id="KW-1185">Reference proteome</keyword>
<name>A0A4V5PIL0_9BURK</name>
<sequence>MKAVAAAETSLMMADHERANRYARQLSACTQAQSCRWVTHHVQWIVRSSDWLLTRDAARWSALQIASREAQQLGIVATMPKLTGMLAA</sequence>
<organism evidence="1 2">
    <name type="scientific">Trinickia terrae</name>
    <dbReference type="NCBI Taxonomy" id="2571161"/>
    <lineage>
        <taxon>Bacteria</taxon>
        <taxon>Pseudomonadati</taxon>
        <taxon>Pseudomonadota</taxon>
        <taxon>Betaproteobacteria</taxon>
        <taxon>Burkholderiales</taxon>
        <taxon>Burkholderiaceae</taxon>
        <taxon>Trinickia</taxon>
    </lineage>
</organism>
<dbReference type="Proteomes" id="UP000305539">
    <property type="component" value="Unassembled WGS sequence"/>
</dbReference>
<dbReference type="AlphaFoldDB" id="A0A4V5PIL0"/>
<evidence type="ECO:0000313" key="1">
    <source>
        <dbReference type="EMBL" id="TKC87750.1"/>
    </source>
</evidence>
<accession>A0A4V5PIL0</accession>
<comment type="caution">
    <text evidence="1">The sequence shown here is derived from an EMBL/GenBank/DDBJ whole genome shotgun (WGS) entry which is preliminary data.</text>
</comment>
<protein>
    <submittedName>
        <fullName evidence="1">Uncharacterized protein</fullName>
    </submittedName>
</protein>